<name>A0A6A6F626_9PEZI</name>
<sequence length="300" mass="34342">MVPNIRIPKSLEGLVYPYPNLKDYTLDENELERTCPLDLGRYYVDPQYDLGTLDGLPLEVLDDVLVQLDLRSLMDFRAVNQRAMRAVDAIPQFRTIVKHSASSLRGILSIEAASDSTCQDLYQAISSPRCELCNDFGGYIYLLNCSRVCFLCFSENDRYLPLSPFEVTYNYGLDRNHIVGLRRMRSIPGRYSPNEKDCPTRLLLVDRESARGAGIALHGSALAMEQHRFMAIVRAPYVSLPDNPAEWGFHCAGCERKYRSRPLHWRRKYASDTFDLHIRQCGSVINGEHCLQHRDSESRE</sequence>
<dbReference type="PROSITE" id="PS50181">
    <property type="entry name" value="FBOX"/>
    <property type="match status" value="1"/>
</dbReference>
<organism evidence="2 3">
    <name type="scientific">Cercospora zeae-maydis SCOH1-5</name>
    <dbReference type="NCBI Taxonomy" id="717836"/>
    <lineage>
        <taxon>Eukaryota</taxon>
        <taxon>Fungi</taxon>
        <taxon>Dikarya</taxon>
        <taxon>Ascomycota</taxon>
        <taxon>Pezizomycotina</taxon>
        <taxon>Dothideomycetes</taxon>
        <taxon>Dothideomycetidae</taxon>
        <taxon>Mycosphaerellales</taxon>
        <taxon>Mycosphaerellaceae</taxon>
        <taxon>Cercospora</taxon>
    </lineage>
</organism>
<evidence type="ECO:0000259" key="1">
    <source>
        <dbReference type="PROSITE" id="PS50181"/>
    </source>
</evidence>
<dbReference type="Proteomes" id="UP000799539">
    <property type="component" value="Unassembled WGS sequence"/>
</dbReference>
<protein>
    <recommendedName>
        <fullName evidence="1">F-box domain-containing protein</fullName>
    </recommendedName>
</protein>
<gene>
    <name evidence="2" type="ORF">CERZMDRAFT_50397</name>
</gene>
<dbReference type="EMBL" id="ML992700">
    <property type="protein sequence ID" value="KAF2207767.1"/>
    <property type="molecule type" value="Genomic_DNA"/>
</dbReference>
<proteinExistence type="predicted"/>
<evidence type="ECO:0000313" key="2">
    <source>
        <dbReference type="EMBL" id="KAF2207767.1"/>
    </source>
</evidence>
<dbReference type="AlphaFoldDB" id="A0A6A6F626"/>
<dbReference type="InterPro" id="IPR001810">
    <property type="entry name" value="F-box_dom"/>
</dbReference>
<evidence type="ECO:0000313" key="3">
    <source>
        <dbReference type="Proteomes" id="UP000799539"/>
    </source>
</evidence>
<keyword evidence="3" id="KW-1185">Reference proteome</keyword>
<accession>A0A6A6F626</accession>
<reference evidence="2" key="1">
    <citation type="journal article" date="2020" name="Stud. Mycol.">
        <title>101 Dothideomycetes genomes: a test case for predicting lifestyles and emergence of pathogens.</title>
        <authorList>
            <person name="Haridas S."/>
            <person name="Albert R."/>
            <person name="Binder M."/>
            <person name="Bloem J."/>
            <person name="Labutti K."/>
            <person name="Salamov A."/>
            <person name="Andreopoulos B."/>
            <person name="Baker S."/>
            <person name="Barry K."/>
            <person name="Bills G."/>
            <person name="Bluhm B."/>
            <person name="Cannon C."/>
            <person name="Castanera R."/>
            <person name="Culley D."/>
            <person name="Daum C."/>
            <person name="Ezra D."/>
            <person name="Gonzalez J."/>
            <person name="Henrissat B."/>
            <person name="Kuo A."/>
            <person name="Liang C."/>
            <person name="Lipzen A."/>
            <person name="Lutzoni F."/>
            <person name="Magnuson J."/>
            <person name="Mondo S."/>
            <person name="Nolan M."/>
            <person name="Ohm R."/>
            <person name="Pangilinan J."/>
            <person name="Park H.-J."/>
            <person name="Ramirez L."/>
            <person name="Alfaro M."/>
            <person name="Sun H."/>
            <person name="Tritt A."/>
            <person name="Yoshinaga Y."/>
            <person name="Zwiers L.-H."/>
            <person name="Turgeon B."/>
            <person name="Goodwin S."/>
            <person name="Spatafora J."/>
            <person name="Crous P."/>
            <person name="Grigoriev I."/>
        </authorList>
    </citation>
    <scope>NUCLEOTIDE SEQUENCE</scope>
    <source>
        <strain evidence="2">SCOH1-5</strain>
    </source>
</reference>
<dbReference type="OrthoDB" id="2687876at2759"/>
<feature type="domain" description="F-box" evidence="1">
    <location>
        <begin position="50"/>
        <end position="96"/>
    </location>
</feature>